<evidence type="ECO:0000313" key="6">
    <source>
        <dbReference type="EMBL" id="KAJ7201159.1"/>
    </source>
</evidence>
<dbReference type="SUPFAM" id="SSF69322">
    <property type="entry name" value="Tricorn protease domain 2"/>
    <property type="match status" value="1"/>
</dbReference>
<dbReference type="PROSITE" id="PS00678">
    <property type="entry name" value="WD_REPEATS_1"/>
    <property type="match status" value="2"/>
</dbReference>
<dbReference type="Proteomes" id="UP001219525">
    <property type="component" value="Unassembled WGS sequence"/>
</dbReference>
<sequence length="1414" mass="155795">MAGPPQSPKPSKSLLGLVKYLKLGRRSRSPSPQPGGSASHPQTPDLHPTSGAISTSQSTPVQNPYLAVGSRDPVHPGPLTHKQHVHEGAGTVLEGLRTVFQALYDCSDVFPPLKTATAVFLSIFKNVDTVRGNKKELEELQLRLTAIITIVKKYEAGGGTTALNKRITLFCEALEAQMNAARNLQTHSVLRRTAEGVKDAGNITKALRDINSLCEVFQIDTQQQIEGVVEEISVTLRQTLQLTTGCIERLRHETTSYKTRHSSYGDPSGCMPGTRTNILEDLEAWASDDSRSRVYWLSTIAQSFCEILDRKNMLGASFFCSRVSEQTKNAHLIIPTIAYSFAIASPSIQIEVVKAIEADHHLAETTYFDLDDQFRKLIYRPIRASIDHNVKIWKIVVLDALDECTNLRLVAKLIQIMLESAPDIALKKPIREAFNSIPEPKRSSAFYLHEVENEIIEKDIEKYLKTSLTCISERNDDLEWPSNDQLKLFIYAATALPGNYRDRLSNMTTLQTGTGSGLKTAAMDDLYGQILQRALASKEAYEVERMKQILATIIFIQMPLSEKDLASLLEKDISPSLLPMKSLIHVPITVFHASFPDFMTDPERCSKLPALRLVPSESHAMLAYNICGVSEDLTVSRRESTNPKDNIDKALRYGCAQQENSKLEAIILPSGLNSLASAARTLLSVEMSHTQWSECRLLVEDARRCLKMNFKCIQKHCFEIYRSALVWLPHESLIRRIYARYLDRVGPRLTVGLPRTWGLTEAVIQTEQPVVSVAFSPDDAQIVCALRSFRGPPDLEDVPVTIQVFDASTGQVQRNMKGHTDWVNTIAFSPGGDLVVSGSEDTTIKLWSAITGEMRADLNGHTSAVTSVAFSADGSTVVSGSEDRNVKIWNTITGRMQANLIHTDFVNSVAFSPDGRTVISGARDGTVKMWDAATTELRREFKDHSSDDDWRGIKSVAFSRDGSRVVSADNCTISIWNVITGRQELRIGVPGFVTGPNDTLGYLSSVTFSSDGRWVIAGLWSHTIEVWNAITGEMHAKLKGHSGRVFSLAVSSDGSRIISGAEDCTIRIWNMTMLETQASTTTMGESHAGPVTSISFSRDGSQVVSGSEDKTARVWNARTGRIQVELKGHRGHVSVVAFSPDGSQVITGDRDTVRIWNSLTGVMHANFHFRNCRSIGAVALSEDGSHLVCASSEGIWICNTATEKSQLIRGRDLSAFGVLAFSQDGRQIVCGSRGPRAMPSVVWILEATTGKTQARLTTGKSLKDPDENWLDIVDFVAFSQDGSHVVSGSSVTSLGTLLARTIQIWDWKAGTSIRMTTPSVTLSDQTEVYDVGRDWGMVQIVYPAHARTTTASPISVSDDFQWIMGPHSDCWIPYDERISSGWPGRAALSWDKVAFGYKSGRVMILDMACTVSPE</sequence>
<organism evidence="6 7">
    <name type="scientific">Mycena pura</name>
    <dbReference type="NCBI Taxonomy" id="153505"/>
    <lineage>
        <taxon>Eukaryota</taxon>
        <taxon>Fungi</taxon>
        <taxon>Dikarya</taxon>
        <taxon>Basidiomycota</taxon>
        <taxon>Agaricomycotina</taxon>
        <taxon>Agaricomycetes</taxon>
        <taxon>Agaricomycetidae</taxon>
        <taxon>Agaricales</taxon>
        <taxon>Marasmiineae</taxon>
        <taxon>Mycenaceae</taxon>
        <taxon>Mycena</taxon>
    </lineage>
</organism>
<comment type="caution">
    <text evidence="6">The sequence shown here is derived from an EMBL/GenBank/DDBJ whole genome shotgun (WGS) entry which is preliminary data.</text>
</comment>
<feature type="domain" description="Nephrocystin 3-like N-terminal" evidence="5">
    <location>
        <begin position="274"/>
        <end position="420"/>
    </location>
</feature>
<evidence type="ECO:0000256" key="4">
    <source>
        <dbReference type="SAM" id="MobiDB-lite"/>
    </source>
</evidence>
<feature type="compositionally biased region" description="Polar residues" evidence="4">
    <location>
        <begin position="51"/>
        <end position="62"/>
    </location>
</feature>
<feature type="region of interest" description="Disordered" evidence="4">
    <location>
        <begin position="1"/>
        <end position="76"/>
    </location>
</feature>
<feature type="repeat" description="WD" evidence="3">
    <location>
        <begin position="816"/>
        <end position="857"/>
    </location>
</feature>
<dbReference type="Pfam" id="PF24883">
    <property type="entry name" value="NPHP3_N"/>
    <property type="match status" value="1"/>
</dbReference>
<dbReference type="Gene3D" id="1.20.930.20">
    <property type="entry name" value="Adaptor protein Cbl, N-terminal domain"/>
    <property type="match status" value="1"/>
</dbReference>
<gene>
    <name evidence="6" type="ORF">GGX14DRAFT_465982</name>
</gene>
<protein>
    <recommendedName>
        <fullName evidence="5">Nephrocystin 3-like N-terminal domain-containing protein</fullName>
    </recommendedName>
</protein>
<dbReference type="PANTHER" id="PTHR19848">
    <property type="entry name" value="WD40 REPEAT PROTEIN"/>
    <property type="match status" value="1"/>
</dbReference>
<feature type="repeat" description="WD" evidence="3">
    <location>
        <begin position="902"/>
        <end position="940"/>
    </location>
</feature>
<dbReference type="SMART" id="SM00320">
    <property type="entry name" value="WD40"/>
    <property type="match status" value="10"/>
</dbReference>
<dbReference type="CDD" id="cd00200">
    <property type="entry name" value="WD40"/>
    <property type="match status" value="2"/>
</dbReference>
<keyword evidence="1 3" id="KW-0853">WD repeat</keyword>
<dbReference type="InterPro" id="IPR001680">
    <property type="entry name" value="WD40_rpt"/>
</dbReference>
<name>A0AAD6V3C6_9AGAR</name>
<keyword evidence="7" id="KW-1185">Reference proteome</keyword>
<dbReference type="InterPro" id="IPR036537">
    <property type="entry name" value="Adaptor_Cbl_N_dom_sf"/>
</dbReference>
<evidence type="ECO:0000259" key="5">
    <source>
        <dbReference type="Pfam" id="PF24883"/>
    </source>
</evidence>
<evidence type="ECO:0000256" key="2">
    <source>
        <dbReference type="ARBA" id="ARBA00022737"/>
    </source>
</evidence>
<dbReference type="InterPro" id="IPR059179">
    <property type="entry name" value="MLKL-like_MCAfunc"/>
</dbReference>
<feature type="repeat" description="WD" evidence="3">
    <location>
        <begin position="1038"/>
        <end position="1079"/>
    </location>
</feature>
<reference evidence="6" key="1">
    <citation type="submission" date="2023-03" db="EMBL/GenBank/DDBJ databases">
        <title>Massive genome expansion in bonnet fungi (Mycena s.s.) driven by repeated elements and novel gene families across ecological guilds.</title>
        <authorList>
            <consortium name="Lawrence Berkeley National Laboratory"/>
            <person name="Harder C.B."/>
            <person name="Miyauchi S."/>
            <person name="Viragh M."/>
            <person name="Kuo A."/>
            <person name="Thoen E."/>
            <person name="Andreopoulos B."/>
            <person name="Lu D."/>
            <person name="Skrede I."/>
            <person name="Drula E."/>
            <person name="Henrissat B."/>
            <person name="Morin E."/>
            <person name="Kohler A."/>
            <person name="Barry K."/>
            <person name="LaButti K."/>
            <person name="Morin E."/>
            <person name="Salamov A."/>
            <person name="Lipzen A."/>
            <person name="Mereny Z."/>
            <person name="Hegedus B."/>
            <person name="Baldrian P."/>
            <person name="Stursova M."/>
            <person name="Weitz H."/>
            <person name="Taylor A."/>
            <person name="Grigoriev I.V."/>
            <person name="Nagy L.G."/>
            <person name="Martin F."/>
            <person name="Kauserud H."/>
        </authorList>
    </citation>
    <scope>NUCLEOTIDE SEQUENCE</scope>
    <source>
        <strain evidence="6">9144</strain>
    </source>
</reference>
<dbReference type="CDD" id="cd21037">
    <property type="entry name" value="MLKL_NTD"/>
    <property type="match status" value="1"/>
</dbReference>
<dbReference type="PRINTS" id="PR00320">
    <property type="entry name" value="GPROTEINBRPT"/>
</dbReference>
<dbReference type="InterPro" id="IPR015943">
    <property type="entry name" value="WD40/YVTN_repeat-like_dom_sf"/>
</dbReference>
<feature type="repeat" description="WD" evidence="3">
    <location>
        <begin position="858"/>
        <end position="899"/>
    </location>
</feature>
<dbReference type="Pfam" id="PF00400">
    <property type="entry name" value="WD40"/>
    <property type="match status" value="8"/>
</dbReference>
<feature type="repeat" description="WD" evidence="3">
    <location>
        <begin position="1126"/>
        <end position="1151"/>
    </location>
</feature>
<evidence type="ECO:0000313" key="7">
    <source>
        <dbReference type="Proteomes" id="UP001219525"/>
    </source>
</evidence>
<dbReference type="PROSITE" id="PS50082">
    <property type="entry name" value="WD_REPEATS_2"/>
    <property type="match status" value="6"/>
</dbReference>
<dbReference type="Gene3D" id="2.130.10.10">
    <property type="entry name" value="YVTN repeat-like/Quinoprotein amine dehydrogenase"/>
    <property type="match status" value="3"/>
</dbReference>
<dbReference type="SUPFAM" id="SSF50998">
    <property type="entry name" value="Quinoprotein alcohol dehydrogenase-like"/>
    <property type="match status" value="1"/>
</dbReference>
<evidence type="ECO:0000256" key="1">
    <source>
        <dbReference type="ARBA" id="ARBA00022574"/>
    </source>
</evidence>
<feature type="repeat" description="WD" evidence="3">
    <location>
        <begin position="1084"/>
        <end position="1125"/>
    </location>
</feature>
<dbReference type="PANTHER" id="PTHR19848:SF8">
    <property type="entry name" value="F-BOX AND WD REPEAT DOMAIN CONTAINING 7"/>
    <property type="match status" value="1"/>
</dbReference>
<keyword evidence="2" id="KW-0677">Repeat</keyword>
<dbReference type="InterPro" id="IPR020472">
    <property type="entry name" value="WD40_PAC1"/>
</dbReference>
<dbReference type="InterPro" id="IPR011047">
    <property type="entry name" value="Quinoprotein_ADH-like_sf"/>
</dbReference>
<evidence type="ECO:0000256" key="3">
    <source>
        <dbReference type="PROSITE-ProRule" id="PRU00221"/>
    </source>
</evidence>
<dbReference type="InterPro" id="IPR056884">
    <property type="entry name" value="NPHP3-like_N"/>
</dbReference>
<dbReference type="PROSITE" id="PS50294">
    <property type="entry name" value="WD_REPEATS_REGION"/>
    <property type="match status" value="5"/>
</dbReference>
<dbReference type="InterPro" id="IPR019775">
    <property type="entry name" value="WD40_repeat_CS"/>
</dbReference>
<dbReference type="EMBL" id="JARJCW010000060">
    <property type="protein sequence ID" value="KAJ7201159.1"/>
    <property type="molecule type" value="Genomic_DNA"/>
</dbReference>
<proteinExistence type="predicted"/>
<dbReference type="GO" id="GO:0007166">
    <property type="term" value="P:cell surface receptor signaling pathway"/>
    <property type="evidence" value="ECO:0007669"/>
    <property type="project" value="InterPro"/>
</dbReference>
<accession>A0AAD6V3C6</accession>
<feature type="compositionally biased region" description="Low complexity" evidence="4">
    <location>
        <begin position="9"/>
        <end position="19"/>
    </location>
</feature>